<comment type="caution">
    <text evidence="1">The sequence shown here is derived from an EMBL/GenBank/DDBJ whole genome shotgun (WGS) entry which is preliminary data.</text>
</comment>
<dbReference type="Proteomes" id="UP000652761">
    <property type="component" value="Unassembled WGS sequence"/>
</dbReference>
<gene>
    <name evidence="1" type="ORF">Taro_056339</name>
</gene>
<protein>
    <submittedName>
        <fullName evidence="1">Uncharacterized protein</fullName>
    </submittedName>
</protein>
<evidence type="ECO:0000313" key="1">
    <source>
        <dbReference type="EMBL" id="MQM23276.1"/>
    </source>
</evidence>
<accession>A0A843XVG7</accession>
<sequence>MSSSGVAFPTPAVPPLTEEGTCACPCRRRLPRARGFRASHGMGICAPGRENPTCSTRILPFPVPRSESDGPQRFGLDASTRPGTAMKALSLLLSRTGKSRAY</sequence>
<name>A0A843XVG7_COLES</name>
<organism evidence="1 2">
    <name type="scientific">Colocasia esculenta</name>
    <name type="common">Wild taro</name>
    <name type="synonym">Arum esculentum</name>
    <dbReference type="NCBI Taxonomy" id="4460"/>
    <lineage>
        <taxon>Eukaryota</taxon>
        <taxon>Viridiplantae</taxon>
        <taxon>Streptophyta</taxon>
        <taxon>Embryophyta</taxon>
        <taxon>Tracheophyta</taxon>
        <taxon>Spermatophyta</taxon>
        <taxon>Magnoliopsida</taxon>
        <taxon>Liliopsida</taxon>
        <taxon>Araceae</taxon>
        <taxon>Aroideae</taxon>
        <taxon>Colocasieae</taxon>
        <taxon>Colocasia</taxon>
    </lineage>
</organism>
<keyword evidence="2" id="KW-1185">Reference proteome</keyword>
<proteinExistence type="predicted"/>
<evidence type="ECO:0000313" key="2">
    <source>
        <dbReference type="Proteomes" id="UP000652761"/>
    </source>
</evidence>
<reference evidence="1" key="1">
    <citation type="submission" date="2017-07" db="EMBL/GenBank/DDBJ databases">
        <title>Taro Niue Genome Assembly and Annotation.</title>
        <authorList>
            <person name="Atibalentja N."/>
            <person name="Keating K."/>
            <person name="Fields C.J."/>
        </authorList>
    </citation>
    <scope>NUCLEOTIDE SEQUENCE</scope>
    <source>
        <strain evidence="1">Niue_2</strain>
        <tissue evidence="1">Leaf</tissue>
    </source>
</reference>
<dbReference type="AlphaFoldDB" id="A0A843XVG7"/>
<dbReference type="EMBL" id="NMUH01015681">
    <property type="protein sequence ID" value="MQM23276.1"/>
    <property type="molecule type" value="Genomic_DNA"/>
</dbReference>